<proteinExistence type="predicted"/>
<dbReference type="Pfam" id="PF00561">
    <property type="entry name" value="Abhydrolase_1"/>
    <property type="match status" value="1"/>
</dbReference>
<dbReference type="PATRIC" id="fig|456.5.peg.1454"/>
<dbReference type="PANTHER" id="PTHR43798:SF33">
    <property type="entry name" value="HYDROLASE, PUTATIVE (AFU_ORTHOLOGUE AFUA_2G14860)-RELATED"/>
    <property type="match status" value="1"/>
</dbReference>
<organism evidence="2 3">
    <name type="scientific">Legionella jordanis</name>
    <dbReference type="NCBI Taxonomy" id="456"/>
    <lineage>
        <taxon>Bacteria</taxon>
        <taxon>Pseudomonadati</taxon>
        <taxon>Pseudomonadota</taxon>
        <taxon>Gammaproteobacteria</taxon>
        <taxon>Legionellales</taxon>
        <taxon>Legionellaceae</taxon>
        <taxon>Legionella</taxon>
    </lineage>
</organism>
<evidence type="ECO:0000313" key="3">
    <source>
        <dbReference type="Proteomes" id="UP000055035"/>
    </source>
</evidence>
<dbReference type="SUPFAM" id="SSF53474">
    <property type="entry name" value="alpha/beta-Hydrolases"/>
    <property type="match status" value="1"/>
</dbReference>
<dbReference type="InterPro" id="IPR000073">
    <property type="entry name" value="AB_hydrolase_1"/>
</dbReference>
<dbReference type="GO" id="GO:0016746">
    <property type="term" value="F:acyltransferase activity"/>
    <property type="evidence" value="ECO:0007669"/>
    <property type="project" value="UniProtKB-KW"/>
</dbReference>
<protein>
    <submittedName>
        <fullName evidence="2">Hydrolase/acyltransferase</fullName>
    </submittedName>
</protein>
<keyword evidence="3" id="KW-1185">Reference proteome</keyword>
<comment type="caution">
    <text evidence="2">The sequence shown here is derived from an EMBL/GenBank/DDBJ whole genome shotgun (WGS) entry which is preliminary data.</text>
</comment>
<evidence type="ECO:0000259" key="1">
    <source>
        <dbReference type="Pfam" id="PF00561"/>
    </source>
</evidence>
<keyword evidence="2" id="KW-0012">Acyltransferase</keyword>
<dbReference type="InterPro" id="IPR029058">
    <property type="entry name" value="AB_hydrolase_fold"/>
</dbReference>
<dbReference type="Gene3D" id="3.40.50.1820">
    <property type="entry name" value="alpha/beta hydrolase"/>
    <property type="match status" value="1"/>
</dbReference>
<dbReference type="GO" id="GO:0016787">
    <property type="term" value="F:hydrolase activity"/>
    <property type="evidence" value="ECO:0007669"/>
    <property type="project" value="UniProtKB-KW"/>
</dbReference>
<dbReference type="GO" id="GO:0016020">
    <property type="term" value="C:membrane"/>
    <property type="evidence" value="ECO:0007669"/>
    <property type="project" value="TreeGrafter"/>
</dbReference>
<reference evidence="2 3" key="1">
    <citation type="submission" date="2015-11" db="EMBL/GenBank/DDBJ databases">
        <title>Genomic analysis of 38 Legionella species identifies large and diverse effector repertoires.</title>
        <authorList>
            <person name="Burstein D."/>
            <person name="Amaro F."/>
            <person name="Zusman T."/>
            <person name="Lifshitz Z."/>
            <person name="Cohen O."/>
            <person name="Gilbert J.A."/>
            <person name="Pupko T."/>
            <person name="Shuman H.A."/>
            <person name="Segal G."/>
        </authorList>
    </citation>
    <scope>NUCLEOTIDE SEQUENCE [LARGE SCALE GENOMIC DNA]</scope>
    <source>
        <strain evidence="2 3">BL-540</strain>
    </source>
</reference>
<dbReference type="STRING" id="456.Ljor_1359"/>
<sequence>MKLDYVMCASEEGFHKVVYSEWGLSEQNGSAVICVHGLTRNRHDFDPLAQFLSADGHHVFCPDIVGRGDSDWLKNFKHYNYQQYILDMNVLIARTGAKRLHWIGTSMGGLIGMFLAGLPNSPIQSLILNDIGPQLPLDALGRLNQYVGRSNRFKTLEEAKQHYKTIHSGFGELTEDQWDYVTRHSIKEQSPGVFVPKVDPHIKASKPATQLLKEFFSNPHRALEGIFFDIDLWYLWQKVKCPVLVIHGKKSDLLLPEYIRRMQRSHPSVDVFEIEEAGHAPILFHRREHEMIANWLPGDKELQKIRTLVD</sequence>
<evidence type="ECO:0000313" key="2">
    <source>
        <dbReference type="EMBL" id="KTD17053.1"/>
    </source>
</evidence>
<feature type="domain" description="AB hydrolase-1" evidence="1">
    <location>
        <begin position="31"/>
        <end position="285"/>
    </location>
</feature>
<keyword evidence="2" id="KW-0808">Transferase</keyword>
<name>A0A0W0VAY6_9GAMM</name>
<dbReference type="InterPro" id="IPR050266">
    <property type="entry name" value="AB_hydrolase_sf"/>
</dbReference>
<keyword evidence="2" id="KW-0378">Hydrolase</keyword>
<dbReference type="Proteomes" id="UP000055035">
    <property type="component" value="Unassembled WGS sequence"/>
</dbReference>
<accession>A0A0W0VAY6</accession>
<gene>
    <name evidence="2" type="ORF">Ljor_1359</name>
</gene>
<dbReference type="AlphaFoldDB" id="A0A0W0VAY6"/>
<dbReference type="EMBL" id="LNYJ01000011">
    <property type="protein sequence ID" value="KTD17053.1"/>
    <property type="molecule type" value="Genomic_DNA"/>
</dbReference>
<dbReference type="PANTHER" id="PTHR43798">
    <property type="entry name" value="MONOACYLGLYCEROL LIPASE"/>
    <property type="match status" value="1"/>
</dbReference>
<dbReference type="OrthoDB" id="9791366at2"/>
<dbReference type="RefSeq" id="WP_058470851.1">
    <property type="nucleotide sequence ID" value="NZ_CAAAIC010000003.1"/>
</dbReference>